<accession>A0A0C1QDX0</accession>
<evidence type="ECO:0000256" key="1">
    <source>
        <dbReference type="ARBA" id="ARBA00001954"/>
    </source>
</evidence>
<organism evidence="2 3">
    <name type="scientific">Pseudoalteromonas luteoviolacea</name>
    <dbReference type="NCBI Taxonomy" id="43657"/>
    <lineage>
        <taxon>Bacteria</taxon>
        <taxon>Pseudomonadati</taxon>
        <taxon>Pseudomonadota</taxon>
        <taxon>Gammaproteobacteria</taxon>
        <taxon>Alteromonadales</taxon>
        <taxon>Pseudoalteromonadaceae</taxon>
        <taxon>Pseudoalteromonas</taxon>
    </lineage>
</organism>
<dbReference type="RefSeq" id="WP_039608040.1">
    <property type="nucleotide sequence ID" value="NZ_JWIC01000003.1"/>
</dbReference>
<dbReference type="PANTHER" id="PTHR20883">
    <property type="entry name" value="PHYTANOYL-COA DIOXYGENASE DOMAIN CONTAINING 1"/>
    <property type="match status" value="1"/>
</dbReference>
<dbReference type="EMBL" id="JWIC01000003">
    <property type="protein sequence ID" value="KID58871.1"/>
    <property type="molecule type" value="Genomic_DNA"/>
</dbReference>
<dbReference type="GO" id="GO:0016706">
    <property type="term" value="F:2-oxoglutarate-dependent dioxygenase activity"/>
    <property type="evidence" value="ECO:0007669"/>
    <property type="project" value="UniProtKB-ARBA"/>
</dbReference>
<comment type="caution">
    <text evidence="2">The sequence shown here is derived from an EMBL/GenBank/DDBJ whole genome shotgun (WGS) entry which is preliminary data.</text>
</comment>
<dbReference type="AlphaFoldDB" id="A0A0C1QDX0"/>
<comment type="cofactor">
    <cofactor evidence="1">
        <name>Fe(2+)</name>
        <dbReference type="ChEBI" id="CHEBI:29033"/>
    </cofactor>
</comment>
<dbReference type="Proteomes" id="UP000031327">
    <property type="component" value="Unassembled WGS sequence"/>
</dbReference>
<reference evidence="2 3" key="1">
    <citation type="submission" date="2014-12" db="EMBL/GenBank/DDBJ databases">
        <title>Draft Genome Sequence of Pseudoalteromonas luteoviolacea HI1.</title>
        <authorList>
            <person name="Asahina A.Y."/>
            <person name="Hadfield M.G."/>
        </authorList>
    </citation>
    <scope>NUCLEOTIDE SEQUENCE [LARGE SCALE GENOMIC DNA]</scope>
    <source>
        <strain evidence="2 3">HI1</strain>
    </source>
</reference>
<evidence type="ECO:0008006" key="4">
    <source>
        <dbReference type="Google" id="ProtNLM"/>
    </source>
</evidence>
<dbReference type="InterPro" id="IPR008775">
    <property type="entry name" value="Phytyl_CoA_dOase-like"/>
</dbReference>
<name>A0A0C1QDX0_9GAMM</name>
<evidence type="ECO:0000313" key="3">
    <source>
        <dbReference type="Proteomes" id="UP000031327"/>
    </source>
</evidence>
<proteinExistence type="predicted"/>
<evidence type="ECO:0000313" key="2">
    <source>
        <dbReference type="EMBL" id="KID58871.1"/>
    </source>
</evidence>
<sequence>MDIRENGFEILESFISQHEIQSIKAEVKEFSETYPKYGIRGANNKFQSIQKLCSSEKLTKIAESFLMGKANLVRVIFFDKTAEHNWLVTWHQDKTICVNRKADIENWKAWSIKDGKHHVQPPIDVLNKMVAFRVHLDDCDEDNGCLKVIPSSHQLGVLTQSEIDSITKNQPAFSCVVKAGDALVMRPHLLHSSSKSVNPSNRRVVHIEFSSFQLPCNLAWA</sequence>
<gene>
    <name evidence="2" type="ORF">JF50_03225</name>
</gene>
<dbReference type="Pfam" id="PF05721">
    <property type="entry name" value="PhyH"/>
    <property type="match status" value="1"/>
</dbReference>
<dbReference type="PANTHER" id="PTHR20883:SF48">
    <property type="entry name" value="ECTOINE DIOXYGENASE"/>
    <property type="match status" value="1"/>
</dbReference>
<protein>
    <recommendedName>
        <fullName evidence="4">Phytanoyl-CoA dioxygenase</fullName>
    </recommendedName>
</protein>
<dbReference type="GO" id="GO:0005506">
    <property type="term" value="F:iron ion binding"/>
    <property type="evidence" value="ECO:0007669"/>
    <property type="project" value="UniProtKB-ARBA"/>
</dbReference>
<dbReference type="Gene3D" id="2.60.120.620">
    <property type="entry name" value="q2cbj1_9rhob like domain"/>
    <property type="match status" value="1"/>
</dbReference>
<dbReference type="SUPFAM" id="SSF51197">
    <property type="entry name" value="Clavaminate synthase-like"/>
    <property type="match status" value="1"/>
</dbReference>